<organism evidence="1 2">
    <name type="scientific">Trichoderma longibrachiatum ATCC 18648</name>
    <dbReference type="NCBI Taxonomy" id="983965"/>
    <lineage>
        <taxon>Eukaryota</taxon>
        <taxon>Fungi</taxon>
        <taxon>Dikarya</taxon>
        <taxon>Ascomycota</taxon>
        <taxon>Pezizomycotina</taxon>
        <taxon>Sordariomycetes</taxon>
        <taxon>Hypocreomycetidae</taxon>
        <taxon>Hypocreales</taxon>
        <taxon>Hypocreaceae</taxon>
        <taxon>Trichoderma</taxon>
    </lineage>
</organism>
<proteinExistence type="predicted"/>
<sequence>MISVSVAGAHKQESTARPAAGFILAFCNFFRASTLGRWRGGGVCFAAGGLRRAVAGCHEQVLWLCPALFFQRVVLRRAL</sequence>
<dbReference type="Proteomes" id="UP000240760">
    <property type="component" value="Unassembled WGS sequence"/>
</dbReference>
<evidence type="ECO:0000313" key="2">
    <source>
        <dbReference type="Proteomes" id="UP000240760"/>
    </source>
</evidence>
<reference evidence="1 2" key="1">
    <citation type="submission" date="2016-07" db="EMBL/GenBank/DDBJ databases">
        <title>Multiple horizontal gene transfer events from other fungi enriched the ability of initially mycotrophic Trichoderma (Ascomycota) to feed on dead plant biomass.</title>
        <authorList>
            <consortium name="DOE Joint Genome Institute"/>
            <person name="Aerts A."/>
            <person name="Atanasova L."/>
            <person name="Chenthamara K."/>
            <person name="Zhang J."/>
            <person name="Grujic M."/>
            <person name="Henrissat B."/>
            <person name="Kuo A."/>
            <person name="Salamov A."/>
            <person name="Lipzen A."/>
            <person name="Labutti K."/>
            <person name="Barry K."/>
            <person name="Miao Y."/>
            <person name="Rahimi M.J."/>
            <person name="Shen Q."/>
            <person name="Grigoriev I.V."/>
            <person name="Kubicek C.P."/>
            <person name="Druzhinina I.S."/>
        </authorList>
    </citation>
    <scope>NUCLEOTIDE SEQUENCE [LARGE SCALE GENOMIC DNA]</scope>
    <source>
        <strain evidence="1 2">ATCC 18648</strain>
    </source>
</reference>
<keyword evidence="2" id="KW-1185">Reference proteome</keyword>
<evidence type="ECO:0000313" key="1">
    <source>
        <dbReference type="EMBL" id="PTB78077.1"/>
    </source>
</evidence>
<dbReference type="EMBL" id="KZ679129">
    <property type="protein sequence ID" value="PTB78077.1"/>
    <property type="molecule type" value="Genomic_DNA"/>
</dbReference>
<dbReference type="AlphaFoldDB" id="A0A2T4C922"/>
<name>A0A2T4C922_TRILO</name>
<accession>A0A2T4C922</accession>
<gene>
    <name evidence="1" type="ORF">M440DRAFT_1184091</name>
</gene>
<protein>
    <submittedName>
        <fullName evidence="1">Uncharacterized protein</fullName>
    </submittedName>
</protein>